<evidence type="ECO:0000313" key="1">
    <source>
        <dbReference type="EMBL" id="CAG8788484.1"/>
    </source>
</evidence>
<comment type="caution">
    <text evidence="1">The sequence shown here is derived from an EMBL/GenBank/DDBJ whole genome shotgun (WGS) entry which is preliminary data.</text>
</comment>
<dbReference type="OrthoDB" id="2446312at2759"/>
<reference evidence="1" key="1">
    <citation type="submission" date="2021-06" db="EMBL/GenBank/DDBJ databases">
        <authorList>
            <person name="Kallberg Y."/>
            <person name="Tangrot J."/>
            <person name="Rosling A."/>
        </authorList>
    </citation>
    <scope>NUCLEOTIDE SEQUENCE</scope>
    <source>
        <strain evidence="1">IN212</strain>
    </source>
</reference>
<name>A0A9N9P563_9GLOM</name>
<dbReference type="EMBL" id="CAJVPZ010058873">
    <property type="protein sequence ID" value="CAG8788484.1"/>
    <property type="molecule type" value="Genomic_DNA"/>
</dbReference>
<dbReference type="Proteomes" id="UP000789396">
    <property type="component" value="Unassembled WGS sequence"/>
</dbReference>
<sequence>QKKYKIKKYYIAGLNENVELKCLPTGYLTSCKPTKDTCDKCKKSFNKLNRKVYICGHAYYTNCYNNLHLTCNYCLQYYKKGIFSNIKLFLKRLEKTGNDKLTKDDLEEENLEEEIDDNYNYNSDSDNKDLQEAIEYIEQL</sequence>
<dbReference type="AlphaFoldDB" id="A0A9N9P563"/>
<proteinExistence type="predicted"/>
<accession>A0A9N9P563</accession>
<protein>
    <submittedName>
        <fullName evidence="1">11667_t:CDS:1</fullName>
    </submittedName>
</protein>
<gene>
    <name evidence="1" type="ORF">RFULGI_LOCUS16509</name>
</gene>
<feature type="non-terminal residue" evidence="1">
    <location>
        <position position="1"/>
    </location>
</feature>
<organism evidence="1 2">
    <name type="scientific">Racocetra fulgida</name>
    <dbReference type="NCBI Taxonomy" id="60492"/>
    <lineage>
        <taxon>Eukaryota</taxon>
        <taxon>Fungi</taxon>
        <taxon>Fungi incertae sedis</taxon>
        <taxon>Mucoromycota</taxon>
        <taxon>Glomeromycotina</taxon>
        <taxon>Glomeromycetes</taxon>
        <taxon>Diversisporales</taxon>
        <taxon>Gigasporaceae</taxon>
        <taxon>Racocetra</taxon>
    </lineage>
</organism>
<keyword evidence="2" id="KW-1185">Reference proteome</keyword>
<evidence type="ECO:0000313" key="2">
    <source>
        <dbReference type="Proteomes" id="UP000789396"/>
    </source>
</evidence>